<dbReference type="PANTHER" id="PTHR21621">
    <property type="entry name" value="RIBOSOMAL PROTEIN S6 MODIFICATION PROTEIN"/>
    <property type="match status" value="1"/>
</dbReference>
<dbReference type="PANTHER" id="PTHR21621:SF0">
    <property type="entry name" value="BETA-CITRYLGLUTAMATE SYNTHASE B-RELATED"/>
    <property type="match status" value="1"/>
</dbReference>
<name>A0ABU2C8U4_9BURK</name>
<protein>
    <recommendedName>
        <fullName evidence="1">ATP-grasp fold RimK-type domain-containing protein</fullName>
    </recommendedName>
</protein>
<feature type="domain" description="ATP-grasp fold RimK-type" evidence="1">
    <location>
        <begin position="193"/>
        <end position="303"/>
    </location>
</feature>
<dbReference type="Pfam" id="PF08443">
    <property type="entry name" value="RimK"/>
    <property type="match status" value="1"/>
</dbReference>
<proteinExistence type="predicted"/>
<accession>A0ABU2C8U4</accession>
<evidence type="ECO:0000313" key="2">
    <source>
        <dbReference type="EMBL" id="MDR7377760.1"/>
    </source>
</evidence>
<dbReference type="RefSeq" id="WP_310373396.1">
    <property type="nucleotide sequence ID" value="NZ_JAVDXT010000002.1"/>
</dbReference>
<dbReference type="InterPro" id="IPR013651">
    <property type="entry name" value="ATP-grasp_RimK-type"/>
</dbReference>
<dbReference type="Gene3D" id="3.30.470.20">
    <property type="entry name" value="ATP-grasp fold, B domain"/>
    <property type="match status" value="1"/>
</dbReference>
<dbReference type="SUPFAM" id="SSF56059">
    <property type="entry name" value="Glutathione synthetase ATP-binding domain-like"/>
    <property type="match status" value="1"/>
</dbReference>
<evidence type="ECO:0000313" key="3">
    <source>
        <dbReference type="Proteomes" id="UP001180487"/>
    </source>
</evidence>
<comment type="caution">
    <text evidence="2">The sequence shown here is derived from an EMBL/GenBank/DDBJ whole genome shotgun (WGS) entry which is preliminary data.</text>
</comment>
<dbReference type="Proteomes" id="UP001180487">
    <property type="component" value="Unassembled WGS sequence"/>
</dbReference>
<evidence type="ECO:0000259" key="1">
    <source>
        <dbReference type="Pfam" id="PF08443"/>
    </source>
</evidence>
<dbReference type="EMBL" id="JAVDXT010000002">
    <property type="protein sequence ID" value="MDR7377760.1"/>
    <property type="molecule type" value="Genomic_DNA"/>
</dbReference>
<keyword evidence="3" id="KW-1185">Reference proteome</keyword>
<sequence>MHRRPDGDGGHGMILVYGPGTDPSIQHLVAALQAAAARYQLLDMGDLDQAALHIEVGPQGLHGVLTVDGQQIALDAIRAIYVYPQLPAYVQSSRSRLALHQQLLAWLDMVPGVVVNRPAALQANACKPWQAQRIGEAGFLVPPMLVTSDEAEAYAFLQTHGLAVFESASGVHTTVSAQDGGWLAHMQHQAPLPSQFQAYVPGVDVRVHVIGQQVFAAKARNGTIGSRQAYGSEAFVQAVATSLPITVESQCAAMSASMGLHVSGIDLRLCPDGEYVCFEVNSAPTYRDLEQQSGLLLTAALAQLLMGL</sequence>
<reference evidence="2 3" key="1">
    <citation type="submission" date="2023-07" db="EMBL/GenBank/DDBJ databases">
        <title>Sorghum-associated microbial communities from plants grown in Nebraska, USA.</title>
        <authorList>
            <person name="Schachtman D."/>
        </authorList>
    </citation>
    <scope>NUCLEOTIDE SEQUENCE [LARGE SCALE GENOMIC DNA]</scope>
    <source>
        <strain evidence="2 3">BE313</strain>
    </source>
</reference>
<organism evidence="2 3">
    <name type="scientific">Rhodoferax ferrireducens</name>
    <dbReference type="NCBI Taxonomy" id="192843"/>
    <lineage>
        <taxon>Bacteria</taxon>
        <taxon>Pseudomonadati</taxon>
        <taxon>Pseudomonadota</taxon>
        <taxon>Betaproteobacteria</taxon>
        <taxon>Burkholderiales</taxon>
        <taxon>Comamonadaceae</taxon>
        <taxon>Rhodoferax</taxon>
    </lineage>
</organism>
<gene>
    <name evidence="2" type="ORF">J2X19_002439</name>
</gene>